<dbReference type="PANTHER" id="PTHR19848:SF8">
    <property type="entry name" value="F-BOX AND WD REPEAT DOMAIN CONTAINING 7"/>
    <property type="match status" value="1"/>
</dbReference>
<sequence length="916" mass="97585">MRLQSNRITEESAAMLEIEEPTLLQTVRGHRSEVTCADASGARLVTGGGDRVLRLWAWERGAGWDEVARSSDAHRYGVTAARWAASGALLASGGVDGVARVWSGRDLMPRRLLAAPGAAAARALCWATRARLLVGHDDGVLCVWHAARGVQLARLHAHEGALHAVAAPARGALLLTACTHSVLKVFDLAEVCRSGCNGVSSSPVVPLAWMDNVHDLGALCADATEDGNMAATGGQDALIRVWHTRVEDGWPRGLLRGGYRLSGHSAAVTALRWAGWGEAALLASASLDRTARLWLPAGAQLHCVRVVHAHPRYLTCVVLAHDMRYMITGSNDRSLRMWSLGSLTLNDELEIPCEALAHFGLGDLKGIGPLDDEVIDEDGIATQTTVAGRPEGSDHTCLQHLWSSTTHSGAINDIATHGDLVATASSDGLARVFRWSEERGELQALHELAAHEYPVLAVDFVAAGAVVLTAGLDGRACLWDVETGVQLRSLCVPAGEEGGAGGEAGGGGVRAARASSTRSALILLGTDDGLAPLWSLDEDNPQPLHVYSEHSAAVTCCGWSCDARLCSTGSAAGELRLYAPPPAARLLHYDPQAHDLEGVQSLDFAPSPSSLELGERQHVLATAGGDSLIKLWLVSQLEDGVAVRAALTLELHGGGASCVRWAGALLAAAGADHAARVWAVGARARGAVLLAVVSVGSAGGVLAVGLLGAAPLLLAGSLSGSLAVWQLPAELPDERDDEEGTAPCFWTQEGVRRWLRDCISRVPGSELRRNEETFLTQRCQQMEMTGFMLLSTSIDSLLETFGFVSVLRIDINKSEEGSEDVELVRMREELQWLQAPPPSYQQETSAPHCLRCPLSHRLLREPVFAADGYTYERANILDWFLAAGSAVSPVSGRRLLSSTLQLNYALRDQLRDFLRS</sequence>
<dbReference type="Proteomes" id="UP001153321">
    <property type="component" value="Chromosome 15"/>
</dbReference>
<dbReference type="InterPro" id="IPR013083">
    <property type="entry name" value="Znf_RING/FYVE/PHD"/>
</dbReference>
<dbReference type="Gene3D" id="3.30.40.10">
    <property type="entry name" value="Zinc/RING finger domain, C3HC4 (zinc finger)"/>
    <property type="match status" value="1"/>
</dbReference>
<dbReference type="InterPro" id="IPR003613">
    <property type="entry name" value="Ubox_domain"/>
</dbReference>
<dbReference type="InterPro" id="IPR001680">
    <property type="entry name" value="WD40_rpt"/>
</dbReference>
<dbReference type="SUPFAM" id="SSF57850">
    <property type="entry name" value="RING/U-box"/>
    <property type="match status" value="1"/>
</dbReference>
<feature type="repeat" description="WD" evidence="3">
    <location>
        <begin position="448"/>
        <end position="489"/>
    </location>
</feature>
<feature type="repeat" description="WD" evidence="3">
    <location>
        <begin position="71"/>
        <end position="103"/>
    </location>
</feature>
<dbReference type="GO" id="GO:0004842">
    <property type="term" value="F:ubiquitin-protein transferase activity"/>
    <property type="evidence" value="ECO:0007669"/>
    <property type="project" value="InterPro"/>
</dbReference>
<dbReference type="PROSITE" id="PS50294">
    <property type="entry name" value="WD_REPEATS_REGION"/>
    <property type="match status" value="4"/>
</dbReference>
<dbReference type="GO" id="GO:0016567">
    <property type="term" value="P:protein ubiquitination"/>
    <property type="evidence" value="ECO:0007669"/>
    <property type="project" value="InterPro"/>
</dbReference>
<protein>
    <recommendedName>
        <fullName evidence="4">U-box domain-containing protein</fullName>
    </recommendedName>
</protein>
<evidence type="ECO:0000256" key="3">
    <source>
        <dbReference type="PROSITE-ProRule" id="PRU00221"/>
    </source>
</evidence>
<accession>A0A9P0N0Z6</accession>
<dbReference type="SMART" id="SM00320">
    <property type="entry name" value="WD40"/>
    <property type="match status" value="13"/>
</dbReference>
<gene>
    <name evidence="5" type="ORF">SPLIT_LOCUS2878</name>
</gene>
<feature type="domain" description="U-box" evidence="4">
    <location>
        <begin position="845"/>
        <end position="916"/>
    </location>
</feature>
<feature type="repeat" description="WD" evidence="3">
    <location>
        <begin position="27"/>
        <end position="56"/>
    </location>
</feature>
<dbReference type="SMART" id="SM00504">
    <property type="entry name" value="Ubox"/>
    <property type="match status" value="1"/>
</dbReference>
<dbReference type="Pfam" id="PF00400">
    <property type="entry name" value="WD40"/>
    <property type="match status" value="7"/>
</dbReference>
<dbReference type="Pfam" id="PF04564">
    <property type="entry name" value="U-box"/>
    <property type="match status" value="1"/>
</dbReference>
<evidence type="ECO:0000313" key="5">
    <source>
        <dbReference type="EMBL" id="CAH1637520.1"/>
    </source>
</evidence>
<evidence type="ECO:0000313" key="6">
    <source>
        <dbReference type="Proteomes" id="UP001153321"/>
    </source>
</evidence>
<dbReference type="InterPro" id="IPR036322">
    <property type="entry name" value="WD40_repeat_dom_sf"/>
</dbReference>
<organism evidence="5 6">
    <name type="scientific">Spodoptera littoralis</name>
    <name type="common">Egyptian cotton leafworm</name>
    <dbReference type="NCBI Taxonomy" id="7109"/>
    <lineage>
        <taxon>Eukaryota</taxon>
        <taxon>Metazoa</taxon>
        <taxon>Ecdysozoa</taxon>
        <taxon>Arthropoda</taxon>
        <taxon>Hexapoda</taxon>
        <taxon>Insecta</taxon>
        <taxon>Pterygota</taxon>
        <taxon>Neoptera</taxon>
        <taxon>Endopterygota</taxon>
        <taxon>Lepidoptera</taxon>
        <taxon>Glossata</taxon>
        <taxon>Ditrysia</taxon>
        <taxon>Noctuoidea</taxon>
        <taxon>Noctuidae</taxon>
        <taxon>Amphipyrinae</taxon>
        <taxon>Spodoptera</taxon>
    </lineage>
</organism>
<dbReference type="SUPFAM" id="SSF50978">
    <property type="entry name" value="WD40 repeat-like"/>
    <property type="match status" value="1"/>
</dbReference>
<keyword evidence="6" id="KW-1185">Reference proteome</keyword>
<name>A0A9P0N0Z6_SPOLI</name>
<dbReference type="AlphaFoldDB" id="A0A9P0N0Z6"/>
<dbReference type="Gene3D" id="2.130.10.10">
    <property type="entry name" value="YVTN repeat-like/Quinoprotein amine dehydrogenase"/>
    <property type="match status" value="4"/>
</dbReference>
<dbReference type="InterPro" id="IPR019775">
    <property type="entry name" value="WD40_repeat_CS"/>
</dbReference>
<proteinExistence type="predicted"/>
<evidence type="ECO:0000259" key="4">
    <source>
        <dbReference type="PROSITE" id="PS51698"/>
    </source>
</evidence>
<dbReference type="PROSITE" id="PS50082">
    <property type="entry name" value="WD_REPEATS_2"/>
    <property type="match status" value="5"/>
</dbReference>
<dbReference type="PANTHER" id="PTHR19848">
    <property type="entry name" value="WD40 REPEAT PROTEIN"/>
    <property type="match status" value="1"/>
</dbReference>
<dbReference type="EMBL" id="LR824546">
    <property type="protein sequence ID" value="CAH1637520.1"/>
    <property type="molecule type" value="Genomic_DNA"/>
</dbReference>
<evidence type="ECO:0000256" key="2">
    <source>
        <dbReference type="ARBA" id="ARBA00022737"/>
    </source>
</evidence>
<dbReference type="InterPro" id="IPR015943">
    <property type="entry name" value="WD40/YVTN_repeat-like_dom_sf"/>
</dbReference>
<feature type="repeat" description="WD" evidence="3">
    <location>
        <begin position="261"/>
        <end position="294"/>
    </location>
</feature>
<feature type="repeat" description="WD" evidence="3">
    <location>
        <begin position="307"/>
        <end position="340"/>
    </location>
</feature>
<keyword evidence="2" id="KW-0677">Repeat</keyword>
<dbReference type="PROSITE" id="PS51698">
    <property type="entry name" value="U_BOX"/>
    <property type="match status" value="1"/>
</dbReference>
<evidence type="ECO:0000256" key="1">
    <source>
        <dbReference type="ARBA" id="ARBA00022574"/>
    </source>
</evidence>
<keyword evidence="1 3" id="KW-0853">WD repeat</keyword>
<dbReference type="SUPFAM" id="SSF50998">
    <property type="entry name" value="Quinoprotein alcohol dehydrogenase-like"/>
    <property type="match status" value="1"/>
</dbReference>
<dbReference type="PROSITE" id="PS00678">
    <property type="entry name" value="WD_REPEATS_1"/>
    <property type="match status" value="1"/>
</dbReference>
<dbReference type="InterPro" id="IPR011047">
    <property type="entry name" value="Quinoprotein_ADH-like_sf"/>
</dbReference>
<dbReference type="SUPFAM" id="SSF82171">
    <property type="entry name" value="DPP6 N-terminal domain-like"/>
    <property type="match status" value="1"/>
</dbReference>
<dbReference type="CDD" id="cd16655">
    <property type="entry name" value="RING-Ubox_WDSUB1-like"/>
    <property type="match status" value="1"/>
</dbReference>
<reference evidence="5" key="1">
    <citation type="submission" date="2022-02" db="EMBL/GenBank/DDBJ databases">
        <authorList>
            <person name="King R."/>
        </authorList>
    </citation>
    <scope>NUCLEOTIDE SEQUENCE</scope>
</reference>